<organism evidence="2 3">
    <name type="scientific">Pseudomonas poae</name>
    <dbReference type="NCBI Taxonomy" id="200451"/>
    <lineage>
        <taxon>Bacteria</taxon>
        <taxon>Pseudomonadati</taxon>
        <taxon>Pseudomonadota</taxon>
        <taxon>Gammaproteobacteria</taxon>
        <taxon>Pseudomonadales</taxon>
        <taxon>Pseudomonadaceae</taxon>
        <taxon>Pseudomonas</taxon>
    </lineage>
</organism>
<feature type="compositionally biased region" description="Basic and acidic residues" evidence="1">
    <location>
        <begin position="8"/>
        <end position="20"/>
    </location>
</feature>
<reference evidence="2 3" key="1">
    <citation type="submission" date="2020-10" db="EMBL/GenBank/DDBJ databases">
        <title>High quality whole genome sequence of Pseudomonas poae PMA22.</title>
        <authorList>
            <person name="Hernandez J.G."/>
            <person name="Rodriguez P."/>
            <person name="Cuevas C."/>
            <person name="de la Calle F."/>
            <person name="Galan B."/>
            <person name="Garcia J.L."/>
        </authorList>
    </citation>
    <scope>NUCLEOTIDE SEQUENCE [LARGE SCALE GENOMIC DNA]</scope>
    <source>
        <strain evidence="2 3">PMA22</strain>
    </source>
</reference>
<evidence type="ECO:0000256" key="1">
    <source>
        <dbReference type="SAM" id="MobiDB-lite"/>
    </source>
</evidence>
<sequence>MNTSHLPARGETRPVDDRRSAKQISDNNPILNVGILEEKWGRGALGHARWEALIDGLKQQVGDFTPANTDPESRNEAMFRLARVVNYIDHDPGVERIRNHSVGDGFLDAIGSYDSSSEVGRLEAFSQQGYPALEEVFNGRVRGDYRTVEEITAGPLFKGLHAALSDEELNAFKAKIGGDWESPEFPTDRRAELAANAERVLQIIDRKGGKESTAGNGKIDGLREYASLAPDLLQPEFLHTLPGSEARRLVQFANHGFSALHQQ</sequence>
<evidence type="ECO:0000313" key="3">
    <source>
        <dbReference type="Proteomes" id="UP000594923"/>
    </source>
</evidence>
<proteinExistence type="predicted"/>
<name>A0A7M1KK11_9PSED</name>
<gene>
    <name evidence="2" type="ORF">IMF22_05755</name>
</gene>
<dbReference type="EMBL" id="CP063073">
    <property type="protein sequence ID" value="QOQ76553.1"/>
    <property type="molecule type" value="Genomic_DNA"/>
</dbReference>
<dbReference type="AlphaFoldDB" id="A0A7M1KK11"/>
<dbReference type="RefSeq" id="WP_197627544.1">
    <property type="nucleotide sequence ID" value="NZ_CP063073.1"/>
</dbReference>
<feature type="region of interest" description="Disordered" evidence="1">
    <location>
        <begin position="1"/>
        <end position="23"/>
    </location>
</feature>
<evidence type="ECO:0000313" key="2">
    <source>
        <dbReference type="EMBL" id="QOQ76553.1"/>
    </source>
</evidence>
<protein>
    <submittedName>
        <fullName evidence="2">Uncharacterized protein</fullName>
    </submittedName>
</protein>
<dbReference type="Proteomes" id="UP000594923">
    <property type="component" value="Chromosome"/>
</dbReference>
<accession>A0A7M1KK11</accession>